<reference evidence="5" key="1">
    <citation type="journal article" date="2018" name="Sci. Rep.">
        <title>Lignite coal burning seam in the remote Altai Mountains harbors a hydrogen-driven thermophilic microbial community.</title>
        <authorList>
            <person name="Kadnikov V.V."/>
            <person name="Mardanov A.V."/>
            <person name="Ivasenko D.A."/>
            <person name="Antsiferov D.V."/>
            <person name="Beletsky A.V."/>
            <person name="Karnachuk O.V."/>
            <person name="Ravin N.V."/>
        </authorList>
    </citation>
    <scope>NUCLEOTIDE SEQUENCE [LARGE SCALE GENOMIC DNA]</scope>
</reference>
<dbReference type="GO" id="GO:0046872">
    <property type="term" value="F:metal ion binding"/>
    <property type="evidence" value="ECO:0007669"/>
    <property type="project" value="UniProtKB-KW"/>
</dbReference>
<evidence type="ECO:0000256" key="3">
    <source>
        <dbReference type="PIRSR" id="PIRSR006615-2"/>
    </source>
</evidence>
<dbReference type="PIRSF" id="PIRSF006615">
    <property type="entry name" value="Zn_crbxpep_Taq"/>
    <property type="match status" value="1"/>
</dbReference>
<comment type="cofactor">
    <cofactor evidence="2">
        <name>Zn(2+)</name>
        <dbReference type="ChEBI" id="CHEBI:29105"/>
    </cofactor>
    <text evidence="2">Binds 1 zinc ion per subunit.</text>
</comment>
<dbReference type="PRINTS" id="PR00998">
    <property type="entry name" value="CRBOXYPTASET"/>
</dbReference>
<dbReference type="CDD" id="cd06460">
    <property type="entry name" value="M32_Taq"/>
    <property type="match status" value="1"/>
</dbReference>
<dbReference type="PANTHER" id="PTHR34217">
    <property type="entry name" value="METAL-DEPENDENT CARBOXYPEPTIDASE"/>
    <property type="match status" value="1"/>
</dbReference>
<comment type="catalytic activity">
    <reaction evidence="1">
        <text>Release of a C-terminal amino acid with broad specificity, except for -Pro.</text>
        <dbReference type="EC" id="3.4.17.19"/>
    </reaction>
</comment>
<accession>A0A2R6Y4J7</accession>
<dbReference type="EC" id="3.4.17.19" evidence="1"/>
<keyword evidence="1" id="KW-0645">Protease</keyword>
<dbReference type="Pfam" id="PF02074">
    <property type="entry name" value="Peptidase_M32"/>
    <property type="match status" value="1"/>
</dbReference>
<keyword evidence="1 4" id="KW-0121">Carboxypeptidase</keyword>
<feature type="binding site" evidence="2">
    <location>
        <position position="278"/>
    </location>
    <ligand>
        <name>Zn(2+)</name>
        <dbReference type="ChEBI" id="CHEBI:29105"/>
        <note>catalytic</note>
    </ligand>
</feature>
<keyword evidence="1" id="KW-0378">Hydrolase</keyword>
<dbReference type="EMBL" id="PEBX01000004">
    <property type="protein sequence ID" value="PTQ57616.1"/>
    <property type="molecule type" value="Genomic_DNA"/>
</dbReference>
<dbReference type="SUPFAM" id="SSF55486">
    <property type="entry name" value="Metalloproteases ('zincins'), catalytic domain"/>
    <property type="match status" value="1"/>
</dbReference>
<dbReference type="AlphaFoldDB" id="A0A2R6Y4J7"/>
<comment type="function">
    <text evidence="1">Broad specificity carboxypetidase that releases amino acids sequentially from the C-terminus, including neutral, aromatic, polar and basic residues.</text>
</comment>
<dbReference type="Gene3D" id="1.10.1370.30">
    <property type="match status" value="1"/>
</dbReference>
<feature type="binding site" evidence="2">
    <location>
        <position position="282"/>
    </location>
    <ligand>
        <name>Zn(2+)</name>
        <dbReference type="ChEBI" id="CHEBI:29105"/>
        <note>catalytic</note>
    </ligand>
</feature>
<keyword evidence="1 2" id="KW-0479">Metal-binding</keyword>
<dbReference type="GO" id="GO:0004181">
    <property type="term" value="F:metallocarboxypeptidase activity"/>
    <property type="evidence" value="ECO:0007669"/>
    <property type="project" value="UniProtKB-UniRule"/>
</dbReference>
<dbReference type="PROSITE" id="PS52034">
    <property type="entry name" value="PEPTIDASE_M32"/>
    <property type="match status" value="1"/>
</dbReference>
<comment type="caution">
    <text evidence="4">The sequence shown here is derived from an EMBL/GenBank/DDBJ whole genome shotgun (WGS) entry which is preliminary data.</text>
</comment>
<feature type="binding site" evidence="2">
    <location>
        <position position="309"/>
    </location>
    <ligand>
        <name>Zn(2+)</name>
        <dbReference type="ChEBI" id="CHEBI:29105"/>
        <note>catalytic</note>
    </ligand>
</feature>
<comment type="similarity">
    <text evidence="1">Belongs to the peptidase M32 family.</text>
</comment>
<evidence type="ECO:0000313" key="4">
    <source>
        <dbReference type="EMBL" id="PTQ57616.1"/>
    </source>
</evidence>
<gene>
    <name evidence="4" type="ORF">BSOLF_1160</name>
</gene>
<dbReference type="GO" id="GO:0006508">
    <property type="term" value="P:proteolysis"/>
    <property type="evidence" value="ECO:0007669"/>
    <property type="project" value="UniProtKB-UniRule"/>
</dbReference>
<protein>
    <recommendedName>
        <fullName evidence="1">Metal-dependent carboxypeptidase</fullName>
        <ecNumber evidence="1">3.4.17.19</ecNumber>
    </recommendedName>
</protein>
<feature type="active site" description="Proton donor/acceptor" evidence="3">
    <location>
        <position position="279"/>
    </location>
</feature>
<organism evidence="4 5">
    <name type="scientific">Candidatus Carbonibacillus altaicus</name>
    <dbReference type="NCBI Taxonomy" id="2163959"/>
    <lineage>
        <taxon>Bacteria</taxon>
        <taxon>Bacillati</taxon>
        <taxon>Bacillota</taxon>
        <taxon>Bacilli</taxon>
        <taxon>Bacillales</taxon>
        <taxon>Candidatus Carbonibacillus</taxon>
    </lineage>
</organism>
<proteinExistence type="inferred from homology"/>
<keyword evidence="2" id="KW-0862">Zinc</keyword>
<evidence type="ECO:0000256" key="1">
    <source>
        <dbReference type="PIRNR" id="PIRNR006615"/>
    </source>
</evidence>
<name>A0A2R6Y4J7_9BACL</name>
<evidence type="ECO:0000313" key="5">
    <source>
        <dbReference type="Proteomes" id="UP000244338"/>
    </source>
</evidence>
<dbReference type="InterPro" id="IPR001333">
    <property type="entry name" value="Peptidase_M32_Taq"/>
</dbReference>
<dbReference type="Proteomes" id="UP000244338">
    <property type="component" value="Unassembled WGS sequence"/>
</dbReference>
<dbReference type="PANTHER" id="PTHR34217:SF1">
    <property type="entry name" value="CARBOXYPEPTIDASE 1"/>
    <property type="match status" value="1"/>
</dbReference>
<sequence length="515" mass="59194">MTVEKKEFAVDAAYETHWTKLTQTATKLQYYSMIGSLSGWDMQTMMPDGAFEKRAEAAGFLAGETHRLMTDPRLEEAVEALMEGAEAGHLGEREARSVALFDRNLKKIKNIPEERYRAYFTLTARGESVWRRAREANDFSSFAPLLEEIVAMSREFIDYLGYEEHPYDALLDDYEPGLTVKRIDQLFPALREGLIQLMKKIEASPHKPDLNRVRGTFPEAQQKKISRTVSERLGFDYHKGRLDKSAHPFTVGLHPTDVRITTRYFATDPFSSLYSTVHEAGHGMYEQNLPLELEPYPGLMAPVSMGVHESQSRFFENVIGRSYGFWQYVLPLYQEAFPDVFGKLDAEEVFRLVNASRPSLIRVEADEVTYNLHIMLRYELEKSLMSGEIKVRDLPELWREKMDAYLGIRPKTDAEGVLQDVHWSSGLFGYFPSYTLGNIYASQLYAALRKDIPDLEERLSSGDWEGPLHWMKSHIHRYGSLLDPLPLIERASGAPLSIEPLLNYLEEKMARVYRF</sequence>
<evidence type="ECO:0000256" key="2">
    <source>
        <dbReference type="PIRSR" id="PIRSR006615-1"/>
    </source>
</evidence>
<keyword evidence="1" id="KW-0482">Metalloprotease</keyword>